<proteinExistence type="predicted"/>
<sequence length="72" mass="7443">MITLTGVVQSGVEPSCLVLKADDGRQFLLLGGNPDVLQTGAEVMVEGTPALEKPTTCMQGIPLRVTDAKSSG</sequence>
<dbReference type="Proteomes" id="UP000192840">
    <property type="component" value="Unassembled WGS sequence"/>
</dbReference>
<dbReference type="RefSeq" id="WP_051771318.1">
    <property type="nucleotide sequence ID" value="NZ_FWYC01000012.1"/>
</dbReference>
<evidence type="ECO:0000313" key="1">
    <source>
        <dbReference type="EMBL" id="SMD18441.1"/>
    </source>
</evidence>
<gene>
    <name evidence="1" type="ORF">SAMN05660733_05389</name>
</gene>
<dbReference type="AlphaFoldDB" id="A0A1W2F950"/>
<evidence type="ECO:0000313" key="2">
    <source>
        <dbReference type="Proteomes" id="UP000192840"/>
    </source>
</evidence>
<reference evidence="2" key="1">
    <citation type="submission" date="2017-04" db="EMBL/GenBank/DDBJ databases">
        <authorList>
            <person name="Varghese N."/>
            <person name="Submissions S."/>
        </authorList>
    </citation>
    <scope>NUCLEOTIDE SEQUENCE [LARGE SCALE GENOMIC DNA]</scope>
    <source>
        <strain evidence="2">DSM 44073</strain>
    </source>
</reference>
<accession>A0A1W2F950</accession>
<keyword evidence="2" id="KW-1185">Reference proteome</keyword>
<dbReference type="EMBL" id="FWYC01000012">
    <property type="protein sequence ID" value="SMD18441.1"/>
    <property type="molecule type" value="Genomic_DNA"/>
</dbReference>
<protein>
    <submittedName>
        <fullName evidence="1">Uncharacterized protein</fullName>
    </submittedName>
</protein>
<organism evidence="1 2">
    <name type="scientific">Lentzea albidocapillata</name>
    <dbReference type="NCBI Taxonomy" id="40571"/>
    <lineage>
        <taxon>Bacteria</taxon>
        <taxon>Bacillati</taxon>
        <taxon>Actinomycetota</taxon>
        <taxon>Actinomycetes</taxon>
        <taxon>Pseudonocardiales</taxon>
        <taxon>Pseudonocardiaceae</taxon>
        <taxon>Lentzea</taxon>
    </lineage>
</organism>
<name>A0A1W2F950_9PSEU</name>
<dbReference type="OrthoDB" id="5148907at2"/>